<proteinExistence type="predicted"/>
<evidence type="ECO:0000313" key="2">
    <source>
        <dbReference type="EMBL" id="PZT54919.1"/>
    </source>
</evidence>
<comment type="caution">
    <text evidence="2">The sequence shown here is derived from an EMBL/GenBank/DDBJ whole genome shotgun (WGS) entry which is preliminary data.</text>
</comment>
<accession>A0A2W6NGU7</accession>
<dbReference type="EMBL" id="QKWW01000039">
    <property type="protein sequence ID" value="PZT54919.1"/>
    <property type="molecule type" value="Genomic_DNA"/>
</dbReference>
<dbReference type="AlphaFoldDB" id="A0A2W6NGU7"/>
<feature type="region of interest" description="Disordered" evidence="1">
    <location>
        <begin position="47"/>
        <end position="113"/>
    </location>
</feature>
<organism evidence="2 3">
    <name type="scientific">Paenibacillus silvae</name>
    <dbReference type="NCBI Taxonomy" id="1325358"/>
    <lineage>
        <taxon>Bacteria</taxon>
        <taxon>Bacillati</taxon>
        <taxon>Bacillota</taxon>
        <taxon>Bacilli</taxon>
        <taxon>Bacillales</taxon>
        <taxon>Paenibacillaceae</taxon>
        <taxon>Paenibacillus</taxon>
    </lineage>
</organism>
<feature type="compositionally biased region" description="Polar residues" evidence="1">
    <location>
        <begin position="100"/>
        <end position="113"/>
    </location>
</feature>
<protein>
    <submittedName>
        <fullName evidence="2">Uncharacterized protein</fullName>
    </submittedName>
</protein>
<feature type="compositionally biased region" description="Low complexity" evidence="1">
    <location>
        <begin position="54"/>
        <end position="71"/>
    </location>
</feature>
<dbReference type="Proteomes" id="UP000249204">
    <property type="component" value="Unassembled WGS sequence"/>
</dbReference>
<evidence type="ECO:0000256" key="1">
    <source>
        <dbReference type="SAM" id="MobiDB-lite"/>
    </source>
</evidence>
<feature type="compositionally biased region" description="Basic residues" evidence="1">
    <location>
        <begin position="86"/>
        <end position="99"/>
    </location>
</feature>
<sequence length="199" mass="20782">MARTSEIHDKAKRFKDRPVCVTLHNGETYIGYISGVNNEGVMLSGGGKLAQSQTSTTKTKAAGAARSASSKMKPKSAGAGKTTSSRSRKKVNGARKSCTRSRVASRTSPRQAQVSSFMPMMGSLLGGFGGLGGAGAVGGMLGGGMRLFGMIQRFVPVVKMGYGMIKQIQPFMGAVQGLMTPQNQAQATQAEAEAEQQEA</sequence>
<evidence type="ECO:0000313" key="3">
    <source>
        <dbReference type="Proteomes" id="UP000249204"/>
    </source>
</evidence>
<gene>
    <name evidence="2" type="ORF">DN757_14580</name>
</gene>
<reference evidence="2 3" key="1">
    <citation type="submission" date="2018-06" db="EMBL/GenBank/DDBJ databases">
        <title>Isolation of heavy metals resistant Paenibacillus silvae NC2 from Gold-Copper mine in ZiJin, China.</title>
        <authorList>
            <person name="Xu J."/>
            <person name="Mazhar H.S."/>
            <person name="Rensing C."/>
        </authorList>
    </citation>
    <scope>NUCLEOTIDE SEQUENCE [LARGE SCALE GENOMIC DNA]</scope>
    <source>
        <strain evidence="2 3">NC2</strain>
    </source>
</reference>
<dbReference type="RefSeq" id="WP_111270961.1">
    <property type="nucleotide sequence ID" value="NZ_QKWW01000039.1"/>
</dbReference>
<name>A0A2W6NGU7_9BACL</name>